<sequence length="206" mass="23185">MTTFNLDHTKLKRLKAVVDLWKTQETLKSTTPKRDRVYLWNHQGKLHFVTHTPSLMVILTMQDAPADAPAGTHWSYSMKELMNATHWSGTSYTLNPTTGTLTSQRNTLQGQSEQDDLPKFDRVIPTRPTVHALKALTPVPGIAAFMTAAEGLSCQFTRHVLVASGEDCYIQTTYAREDETHRDTLLIPLPDTPSLNTPFKTPMEHL</sequence>
<accession>A0ABQ2DJJ0</accession>
<keyword evidence="2" id="KW-1185">Reference proteome</keyword>
<organism evidence="1 2">
    <name type="scientific">Deinococcus roseus</name>
    <dbReference type="NCBI Taxonomy" id="392414"/>
    <lineage>
        <taxon>Bacteria</taxon>
        <taxon>Thermotogati</taxon>
        <taxon>Deinococcota</taxon>
        <taxon>Deinococci</taxon>
        <taxon>Deinococcales</taxon>
        <taxon>Deinococcaceae</taxon>
        <taxon>Deinococcus</taxon>
    </lineage>
</organism>
<evidence type="ECO:0000313" key="2">
    <source>
        <dbReference type="Proteomes" id="UP000632222"/>
    </source>
</evidence>
<name>A0ABQ2DJJ0_9DEIO</name>
<reference evidence="2" key="1">
    <citation type="journal article" date="2019" name="Int. J. Syst. Evol. Microbiol.">
        <title>The Global Catalogue of Microorganisms (GCM) 10K type strain sequencing project: providing services to taxonomists for standard genome sequencing and annotation.</title>
        <authorList>
            <consortium name="The Broad Institute Genomics Platform"/>
            <consortium name="The Broad Institute Genome Sequencing Center for Infectious Disease"/>
            <person name="Wu L."/>
            <person name="Ma J."/>
        </authorList>
    </citation>
    <scope>NUCLEOTIDE SEQUENCE [LARGE SCALE GENOMIC DNA]</scope>
    <source>
        <strain evidence="2">JCM 14370</strain>
    </source>
</reference>
<evidence type="ECO:0000313" key="1">
    <source>
        <dbReference type="EMBL" id="GGJ55797.1"/>
    </source>
</evidence>
<gene>
    <name evidence="1" type="ORF">GCM10008938_47480</name>
</gene>
<comment type="caution">
    <text evidence="1">The sequence shown here is derived from an EMBL/GenBank/DDBJ whole genome shotgun (WGS) entry which is preliminary data.</text>
</comment>
<proteinExistence type="predicted"/>
<protein>
    <submittedName>
        <fullName evidence="1">Uncharacterized protein</fullName>
    </submittedName>
</protein>
<dbReference type="RefSeq" id="WP_189008073.1">
    <property type="nucleotide sequence ID" value="NZ_BMOD01000033.1"/>
</dbReference>
<dbReference type="Proteomes" id="UP000632222">
    <property type="component" value="Unassembled WGS sequence"/>
</dbReference>
<dbReference type="EMBL" id="BMOD01000033">
    <property type="protein sequence ID" value="GGJ55797.1"/>
    <property type="molecule type" value="Genomic_DNA"/>
</dbReference>